<dbReference type="AlphaFoldDB" id="A0A6N2MDS1"/>
<organism evidence="2">
    <name type="scientific">Salix viminalis</name>
    <name type="common">Common osier</name>
    <name type="synonym">Basket willow</name>
    <dbReference type="NCBI Taxonomy" id="40686"/>
    <lineage>
        <taxon>Eukaryota</taxon>
        <taxon>Viridiplantae</taxon>
        <taxon>Streptophyta</taxon>
        <taxon>Embryophyta</taxon>
        <taxon>Tracheophyta</taxon>
        <taxon>Spermatophyta</taxon>
        <taxon>Magnoliopsida</taxon>
        <taxon>eudicotyledons</taxon>
        <taxon>Gunneridae</taxon>
        <taxon>Pentapetalae</taxon>
        <taxon>rosids</taxon>
        <taxon>fabids</taxon>
        <taxon>Malpighiales</taxon>
        <taxon>Salicaceae</taxon>
        <taxon>Saliceae</taxon>
        <taxon>Salix</taxon>
    </lineage>
</organism>
<evidence type="ECO:0000256" key="1">
    <source>
        <dbReference type="SAM" id="MobiDB-lite"/>
    </source>
</evidence>
<feature type="region of interest" description="Disordered" evidence="1">
    <location>
        <begin position="1"/>
        <end position="26"/>
    </location>
</feature>
<name>A0A6N2MDS1_SALVM</name>
<proteinExistence type="predicted"/>
<reference evidence="2" key="1">
    <citation type="submission" date="2019-03" db="EMBL/GenBank/DDBJ databases">
        <authorList>
            <person name="Mank J."/>
            <person name="Almeida P."/>
        </authorList>
    </citation>
    <scope>NUCLEOTIDE SEQUENCE</scope>
    <source>
        <strain evidence="2">78183</strain>
    </source>
</reference>
<accession>A0A6N2MDS1</accession>
<gene>
    <name evidence="2" type="ORF">SVIM_LOCUS291861</name>
</gene>
<protein>
    <submittedName>
        <fullName evidence="2">Uncharacterized protein</fullName>
    </submittedName>
</protein>
<sequence>MTSQADFDQFDYNDDDDDDDDEFDNSLECKSTRMPMQSGVYYPRLASQFYKDFLVCVYHGVKGTPR</sequence>
<feature type="compositionally biased region" description="Acidic residues" evidence="1">
    <location>
        <begin position="8"/>
        <end position="25"/>
    </location>
</feature>
<evidence type="ECO:0000313" key="2">
    <source>
        <dbReference type="EMBL" id="VFU46126.1"/>
    </source>
</evidence>
<dbReference type="EMBL" id="CAADRP010001640">
    <property type="protein sequence ID" value="VFU46126.1"/>
    <property type="molecule type" value="Genomic_DNA"/>
</dbReference>